<sequence>MFTGIVDGLGTVVELLPGAAPGITRLVVDTHGVADDLPVGGSLAVNGVCLTSVADPERQGVFVAELMGETMDRTSLGQVAPGDVVNLERCVPADGRLDGHIVQGHVDGAGRVLSITEQGSWTTLRVGVPNRLAPQIAEKGAIAVDGVSLTVTAVSDPDAVDSWFEVGLIPATLTGTRLGRLAAGDMVNIETDVLAKYLSRFMAFAPAEARE</sequence>
<name>A0A375HY09_9ACTN</name>
<feature type="domain" description="Lumazine-binding" evidence="11">
    <location>
        <begin position="1"/>
        <end position="100"/>
    </location>
</feature>
<dbReference type="Proteomes" id="UP000265962">
    <property type="component" value="Unassembled WGS sequence"/>
</dbReference>
<accession>A0A375HY09</accession>
<keyword evidence="6" id="KW-0686">Riboflavin biosynthesis</keyword>
<dbReference type="GO" id="GO:0009231">
    <property type="term" value="P:riboflavin biosynthetic process"/>
    <property type="evidence" value="ECO:0007669"/>
    <property type="project" value="UniProtKB-KW"/>
</dbReference>
<dbReference type="InterPro" id="IPR001783">
    <property type="entry name" value="Lumazine-bd"/>
</dbReference>
<dbReference type="PROSITE" id="PS51177">
    <property type="entry name" value="LUMAZINE_BIND"/>
    <property type="match status" value="2"/>
</dbReference>
<comment type="catalytic activity">
    <reaction evidence="1">
        <text>2 6,7-dimethyl-8-(1-D-ribityl)lumazine + H(+) = 5-amino-6-(D-ribitylamino)uracil + riboflavin</text>
        <dbReference type="Rhea" id="RHEA:20772"/>
        <dbReference type="ChEBI" id="CHEBI:15378"/>
        <dbReference type="ChEBI" id="CHEBI:15934"/>
        <dbReference type="ChEBI" id="CHEBI:57986"/>
        <dbReference type="ChEBI" id="CHEBI:58201"/>
        <dbReference type="EC" id="2.5.1.9"/>
    </reaction>
</comment>
<protein>
    <recommendedName>
        <fullName evidence="5 9">Riboflavin synthase</fullName>
        <ecNumber evidence="4 9">2.5.1.9</ecNumber>
    </recommendedName>
</protein>
<gene>
    <name evidence="12" type="ORF">PROPJV5_0414</name>
</gene>
<dbReference type="NCBIfam" id="TIGR00187">
    <property type="entry name" value="ribE"/>
    <property type="match status" value="1"/>
</dbReference>
<dbReference type="GO" id="GO:0004746">
    <property type="term" value="F:riboflavin synthase activity"/>
    <property type="evidence" value="ECO:0007669"/>
    <property type="project" value="UniProtKB-UniRule"/>
</dbReference>
<keyword evidence="7 12" id="KW-0808">Transferase</keyword>
<evidence type="ECO:0000256" key="5">
    <source>
        <dbReference type="ARBA" id="ARBA00013950"/>
    </source>
</evidence>
<evidence type="ECO:0000313" key="13">
    <source>
        <dbReference type="Proteomes" id="UP000265962"/>
    </source>
</evidence>
<dbReference type="OrthoDB" id="9788537at2"/>
<evidence type="ECO:0000256" key="1">
    <source>
        <dbReference type="ARBA" id="ARBA00000968"/>
    </source>
</evidence>
<dbReference type="EC" id="2.5.1.9" evidence="4 9"/>
<keyword evidence="8" id="KW-0677">Repeat</keyword>
<dbReference type="GO" id="GO:0016491">
    <property type="term" value="F:oxidoreductase activity"/>
    <property type="evidence" value="ECO:0007669"/>
    <property type="project" value="UniProtKB-KW"/>
</dbReference>
<evidence type="ECO:0000259" key="11">
    <source>
        <dbReference type="PROSITE" id="PS51177"/>
    </source>
</evidence>
<evidence type="ECO:0000256" key="9">
    <source>
        <dbReference type="NCBIfam" id="TIGR00187"/>
    </source>
</evidence>
<feature type="repeat" description="Lumazine-binding" evidence="10">
    <location>
        <begin position="101"/>
        <end position="202"/>
    </location>
</feature>
<evidence type="ECO:0000256" key="4">
    <source>
        <dbReference type="ARBA" id="ARBA00012827"/>
    </source>
</evidence>
<evidence type="ECO:0000313" key="12">
    <source>
        <dbReference type="EMBL" id="SPF67460.1"/>
    </source>
</evidence>
<dbReference type="InterPro" id="IPR023366">
    <property type="entry name" value="ATP_synth_asu-like_sf"/>
</dbReference>
<feature type="repeat" description="Lumazine-binding" evidence="10">
    <location>
        <begin position="1"/>
        <end position="100"/>
    </location>
</feature>
<keyword evidence="12" id="KW-0560">Oxidoreductase</keyword>
<dbReference type="NCBIfam" id="NF006767">
    <property type="entry name" value="PRK09289.1"/>
    <property type="match status" value="1"/>
</dbReference>
<evidence type="ECO:0000256" key="8">
    <source>
        <dbReference type="ARBA" id="ARBA00022737"/>
    </source>
</evidence>
<dbReference type="PIRSF" id="PIRSF000498">
    <property type="entry name" value="Riboflavin_syn_A"/>
    <property type="match status" value="1"/>
</dbReference>
<comment type="pathway">
    <text evidence="3">Cofactor biosynthesis; riboflavin biosynthesis; riboflavin from 2-hydroxy-3-oxobutyl phosphate and 5-amino-6-(D-ribitylamino)uracil: step 2/2.</text>
</comment>
<comment type="function">
    <text evidence="2">Catalyzes the dismutation of two molecules of 6,7-dimethyl-8-ribityllumazine, resulting in the formation of riboflavin and 5-amino-6-(D-ribitylamino)uracil.</text>
</comment>
<dbReference type="EMBL" id="OMOH01000002">
    <property type="protein sequence ID" value="SPF67460.1"/>
    <property type="molecule type" value="Genomic_DNA"/>
</dbReference>
<dbReference type="CDD" id="cd00402">
    <property type="entry name" value="Riboflavin_synthase_like"/>
    <property type="match status" value="1"/>
</dbReference>
<dbReference type="FunFam" id="2.40.30.20:FF:000004">
    <property type="entry name" value="Riboflavin synthase, alpha subunit"/>
    <property type="match status" value="1"/>
</dbReference>
<evidence type="ECO:0000256" key="10">
    <source>
        <dbReference type="PROSITE-ProRule" id="PRU00524"/>
    </source>
</evidence>
<organism evidence="12 13">
    <name type="scientific">Propionibacterium ruminifibrarum</name>
    <dbReference type="NCBI Taxonomy" id="1962131"/>
    <lineage>
        <taxon>Bacteria</taxon>
        <taxon>Bacillati</taxon>
        <taxon>Actinomycetota</taxon>
        <taxon>Actinomycetes</taxon>
        <taxon>Propionibacteriales</taxon>
        <taxon>Propionibacteriaceae</taxon>
        <taxon>Propionibacterium</taxon>
    </lineage>
</organism>
<evidence type="ECO:0000256" key="2">
    <source>
        <dbReference type="ARBA" id="ARBA00002803"/>
    </source>
</evidence>
<dbReference type="Pfam" id="PF00677">
    <property type="entry name" value="Lum_binding"/>
    <property type="match status" value="2"/>
</dbReference>
<evidence type="ECO:0000256" key="3">
    <source>
        <dbReference type="ARBA" id="ARBA00004887"/>
    </source>
</evidence>
<proteinExistence type="predicted"/>
<reference evidence="13" key="1">
    <citation type="submission" date="2018-02" db="EMBL/GenBank/DDBJ databases">
        <authorList>
            <person name="Hornung B."/>
        </authorList>
    </citation>
    <scope>NUCLEOTIDE SEQUENCE [LARGE SCALE GENOMIC DNA]</scope>
</reference>
<dbReference type="AlphaFoldDB" id="A0A375HY09"/>
<keyword evidence="13" id="KW-1185">Reference proteome</keyword>
<evidence type="ECO:0000256" key="6">
    <source>
        <dbReference type="ARBA" id="ARBA00022619"/>
    </source>
</evidence>
<evidence type="ECO:0000256" key="7">
    <source>
        <dbReference type="ARBA" id="ARBA00022679"/>
    </source>
</evidence>
<dbReference type="RefSeq" id="WP_119714695.1">
    <property type="nucleotide sequence ID" value="NZ_OMOH01000002.1"/>
</dbReference>
<dbReference type="PANTHER" id="PTHR21098:SF12">
    <property type="entry name" value="RIBOFLAVIN SYNTHASE"/>
    <property type="match status" value="1"/>
</dbReference>
<dbReference type="Gene3D" id="2.40.30.20">
    <property type="match status" value="2"/>
</dbReference>
<dbReference type="PANTHER" id="PTHR21098">
    <property type="entry name" value="RIBOFLAVIN SYNTHASE ALPHA CHAIN"/>
    <property type="match status" value="1"/>
</dbReference>
<dbReference type="InterPro" id="IPR017938">
    <property type="entry name" value="Riboflavin_synthase-like_b-brl"/>
</dbReference>
<feature type="domain" description="Lumazine-binding" evidence="11">
    <location>
        <begin position="101"/>
        <end position="202"/>
    </location>
</feature>
<dbReference type="InterPro" id="IPR026017">
    <property type="entry name" value="Lumazine-bd_dom"/>
</dbReference>
<dbReference type="SUPFAM" id="SSF63380">
    <property type="entry name" value="Riboflavin synthase domain-like"/>
    <property type="match status" value="2"/>
</dbReference>